<evidence type="ECO:0000313" key="9">
    <source>
        <dbReference type="EMBL" id="OWP05701.1"/>
    </source>
</evidence>
<proteinExistence type="inferred from homology"/>
<dbReference type="OrthoDB" id="10257314at2759"/>
<keyword evidence="6" id="KW-0408">Iron</keyword>
<reference evidence="9 10" key="1">
    <citation type="submission" date="2017-04" db="EMBL/GenBank/DDBJ databases">
        <title>Draft genome sequence of Marssonina coronaria NL1: causal agent of apple blotch.</title>
        <authorList>
            <person name="Cheng Q."/>
        </authorList>
    </citation>
    <scope>NUCLEOTIDE SEQUENCE [LARGE SCALE GENOMIC DNA]</scope>
    <source>
        <strain evidence="9 10">NL1</strain>
    </source>
</reference>
<dbReference type="InParanoid" id="A0A218ZC91"/>
<dbReference type="InterPro" id="IPR042098">
    <property type="entry name" value="TauD-like_sf"/>
</dbReference>
<comment type="caution">
    <text evidence="9">The sequence shown here is derived from an EMBL/GenBank/DDBJ whole genome shotgun (WGS) entry which is preliminary data.</text>
</comment>
<evidence type="ECO:0000256" key="6">
    <source>
        <dbReference type="ARBA" id="ARBA00023004"/>
    </source>
</evidence>
<dbReference type="GO" id="GO:0005737">
    <property type="term" value="C:cytoplasm"/>
    <property type="evidence" value="ECO:0007669"/>
    <property type="project" value="TreeGrafter"/>
</dbReference>
<evidence type="ECO:0000256" key="8">
    <source>
        <dbReference type="SAM" id="SignalP"/>
    </source>
</evidence>
<accession>A0A218ZC91</accession>
<evidence type="ECO:0000256" key="3">
    <source>
        <dbReference type="ARBA" id="ARBA00022723"/>
    </source>
</evidence>
<keyword evidence="10" id="KW-1185">Reference proteome</keyword>
<feature type="region of interest" description="Disordered" evidence="7">
    <location>
        <begin position="262"/>
        <end position="283"/>
    </location>
</feature>
<dbReference type="PANTHER" id="PTHR30468:SF9">
    <property type="entry name" value="ALPHA-KETOGLUTARATE-DEPENDENT TAURINE DIOXYGENASE (AFU_ORTHOLOGUE AFUA_3G01010)"/>
    <property type="match status" value="1"/>
</dbReference>
<evidence type="ECO:0000256" key="7">
    <source>
        <dbReference type="SAM" id="MobiDB-lite"/>
    </source>
</evidence>
<keyword evidence="4" id="KW-0223">Dioxygenase</keyword>
<evidence type="ECO:0000256" key="5">
    <source>
        <dbReference type="ARBA" id="ARBA00023002"/>
    </source>
</evidence>
<dbReference type="Proteomes" id="UP000242519">
    <property type="component" value="Unassembled WGS sequence"/>
</dbReference>
<comment type="cofactor">
    <cofactor evidence="1">
        <name>Fe(2+)</name>
        <dbReference type="ChEBI" id="CHEBI:29033"/>
    </cofactor>
</comment>
<keyword evidence="5" id="KW-0560">Oxidoreductase</keyword>
<keyword evidence="8" id="KW-0732">Signal</keyword>
<comment type="similarity">
    <text evidence="2">Belongs to the TfdA dioxygenase family.</text>
</comment>
<feature type="chain" id="PRO_5012578189" evidence="8">
    <location>
        <begin position="19"/>
        <end position="353"/>
    </location>
</feature>
<evidence type="ECO:0000313" key="10">
    <source>
        <dbReference type="Proteomes" id="UP000242519"/>
    </source>
</evidence>
<evidence type="ECO:0000256" key="4">
    <source>
        <dbReference type="ARBA" id="ARBA00022964"/>
    </source>
</evidence>
<dbReference type="PANTHER" id="PTHR30468">
    <property type="entry name" value="ALPHA-KETOGLUTARATE-DEPENDENT SULFONATE DIOXYGENASE"/>
    <property type="match status" value="1"/>
</dbReference>
<evidence type="ECO:0000256" key="1">
    <source>
        <dbReference type="ARBA" id="ARBA00001954"/>
    </source>
</evidence>
<dbReference type="SUPFAM" id="SSF51197">
    <property type="entry name" value="Clavaminate synthase-like"/>
    <property type="match status" value="1"/>
</dbReference>
<sequence length="353" mass="38134">MHFATLLCTFALAAGAHARFHQHVICSDDAEGGVLYNAKATEWACSTYAKQEPGGKRGKSCPDCHMRQRHPSCLPDVGSPWRRLMRQHATGFRAGVGAGPRVVQELVFFDFSLGIQSSGILVTIRLSCRALSQVKGLELVDGLCSGLRLGLTSIATQPTIHDNHNSSCSKVAPSAAEVEVRPIASHIKDFVVRKKDSLPSPAAARARLEEAGIDLSNGYPFRPGKLLFLDDTTSIRSEDREHVDAGARADKSKSACTRAILPHHPLSHKRPSSSGRVFSPRKSAADGDEVLSAAREVKRLTAHIGTEIVSLQLKDLTDTQTDELALLMAERSVVFFRGQDLSPRHIPGGAAVL</sequence>
<gene>
    <name evidence="9" type="ORF">B2J93_1750</name>
</gene>
<name>A0A218ZC91_9HELO</name>
<dbReference type="AlphaFoldDB" id="A0A218ZC91"/>
<evidence type="ECO:0000256" key="2">
    <source>
        <dbReference type="ARBA" id="ARBA00005896"/>
    </source>
</evidence>
<dbReference type="GO" id="GO:0046872">
    <property type="term" value="F:metal ion binding"/>
    <property type="evidence" value="ECO:0007669"/>
    <property type="project" value="UniProtKB-KW"/>
</dbReference>
<feature type="signal peptide" evidence="8">
    <location>
        <begin position="1"/>
        <end position="18"/>
    </location>
</feature>
<dbReference type="InterPro" id="IPR051323">
    <property type="entry name" value="AtsK-like"/>
</dbReference>
<organism evidence="9 10">
    <name type="scientific">Diplocarpon coronariae</name>
    <dbReference type="NCBI Taxonomy" id="2795749"/>
    <lineage>
        <taxon>Eukaryota</taxon>
        <taxon>Fungi</taxon>
        <taxon>Dikarya</taxon>
        <taxon>Ascomycota</taxon>
        <taxon>Pezizomycotina</taxon>
        <taxon>Leotiomycetes</taxon>
        <taxon>Helotiales</taxon>
        <taxon>Drepanopezizaceae</taxon>
        <taxon>Diplocarpon</taxon>
    </lineage>
</organism>
<dbReference type="Gene3D" id="3.60.130.10">
    <property type="entry name" value="Clavaminate synthase-like"/>
    <property type="match status" value="1"/>
</dbReference>
<protein>
    <submittedName>
        <fullName evidence="9">Uncharacterized protein</fullName>
    </submittedName>
</protein>
<dbReference type="STRING" id="503106.A0A218ZC91"/>
<dbReference type="GO" id="GO:0016706">
    <property type="term" value="F:2-oxoglutarate-dependent dioxygenase activity"/>
    <property type="evidence" value="ECO:0007669"/>
    <property type="project" value="TreeGrafter"/>
</dbReference>
<keyword evidence="3" id="KW-0479">Metal-binding</keyword>
<dbReference type="EMBL" id="MZNU01000061">
    <property type="protein sequence ID" value="OWP05701.1"/>
    <property type="molecule type" value="Genomic_DNA"/>
</dbReference>